<comment type="caution">
    <text evidence="9">The sequence shown here is derived from an EMBL/GenBank/DDBJ whole genome shotgun (WGS) entry which is preliminary data.</text>
</comment>
<dbReference type="GO" id="GO:0008233">
    <property type="term" value="F:peptidase activity"/>
    <property type="evidence" value="ECO:0007669"/>
    <property type="project" value="UniProtKB-KW"/>
</dbReference>
<evidence type="ECO:0000256" key="6">
    <source>
        <dbReference type="ARBA" id="ARBA00023125"/>
    </source>
</evidence>
<gene>
    <name evidence="9" type="ORF">Dac01nite_02660</name>
</gene>
<dbReference type="GO" id="GO:0003697">
    <property type="term" value="F:single-stranded DNA binding"/>
    <property type="evidence" value="ECO:0007669"/>
    <property type="project" value="InterPro"/>
</dbReference>
<keyword evidence="2 8" id="KW-0645">Protease</keyword>
<dbReference type="InterPro" id="IPR036590">
    <property type="entry name" value="SRAP-like"/>
</dbReference>
<dbReference type="Proteomes" id="UP000652354">
    <property type="component" value="Unassembled WGS sequence"/>
</dbReference>
<reference evidence="9" key="1">
    <citation type="submission" date="2021-01" db="EMBL/GenBank/DDBJ databases">
        <title>Whole genome shotgun sequence of Demequina activiva NBRC 110675.</title>
        <authorList>
            <person name="Komaki H."/>
            <person name="Tamura T."/>
        </authorList>
    </citation>
    <scope>NUCLEOTIDE SEQUENCE</scope>
    <source>
        <strain evidence="9">NBRC 110675</strain>
    </source>
</reference>
<evidence type="ECO:0000256" key="1">
    <source>
        <dbReference type="ARBA" id="ARBA00008136"/>
    </source>
</evidence>
<evidence type="ECO:0000256" key="8">
    <source>
        <dbReference type="RuleBase" id="RU364100"/>
    </source>
</evidence>
<evidence type="ECO:0000313" key="9">
    <source>
        <dbReference type="EMBL" id="GIG53514.1"/>
    </source>
</evidence>
<evidence type="ECO:0000313" key="10">
    <source>
        <dbReference type="Proteomes" id="UP000652354"/>
    </source>
</evidence>
<evidence type="ECO:0000256" key="2">
    <source>
        <dbReference type="ARBA" id="ARBA00022670"/>
    </source>
</evidence>
<name>A0A919UFI4_9MICO</name>
<dbReference type="EMBL" id="BONR01000001">
    <property type="protein sequence ID" value="GIG53514.1"/>
    <property type="molecule type" value="Genomic_DNA"/>
</dbReference>
<dbReference type="EC" id="3.4.-.-" evidence="8"/>
<dbReference type="Pfam" id="PF02586">
    <property type="entry name" value="SRAP"/>
    <property type="match status" value="1"/>
</dbReference>
<proteinExistence type="inferred from homology"/>
<evidence type="ECO:0000256" key="7">
    <source>
        <dbReference type="ARBA" id="ARBA00023239"/>
    </source>
</evidence>
<keyword evidence="5" id="KW-0190">Covalent protein-DNA linkage</keyword>
<evidence type="ECO:0000256" key="4">
    <source>
        <dbReference type="ARBA" id="ARBA00022801"/>
    </source>
</evidence>
<accession>A0A919UFI4</accession>
<organism evidence="9 10">
    <name type="scientific">Demequina activiva</name>
    <dbReference type="NCBI Taxonomy" id="1582364"/>
    <lineage>
        <taxon>Bacteria</taxon>
        <taxon>Bacillati</taxon>
        <taxon>Actinomycetota</taxon>
        <taxon>Actinomycetes</taxon>
        <taxon>Micrococcales</taxon>
        <taxon>Demequinaceae</taxon>
        <taxon>Demequina</taxon>
    </lineage>
</organism>
<keyword evidence="6" id="KW-0238">DNA-binding</keyword>
<keyword evidence="4 8" id="KW-0378">Hydrolase</keyword>
<dbReference type="GO" id="GO:0106300">
    <property type="term" value="P:protein-DNA covalent cross-linking repair"/>
    <property type="evidence" value="ECO:0007669"/>
    <property type="project" value="InterPro"/>
</dbReference>
<keyword evidence="10" id="KW-1185">Reference proteome</keyword>
<sequence length="231" mass="25533">MCGRYANFLAEQDLIDHFAIATMADDARLLPPNWNVSPTQQVAIVVPPKDAADGGNRLEAARWGLVPSWAKDPSIGSRMINARSETIAEKPSFRTAFAKRRCAVPASGYFEWRTEGGVKTPHWIHRVDDAPLAFAGLYEFWKDKADGEDAQWLVTTTIVTTAARGDMRDIHDRQPVMMQADALEAWLDRDADQGTLLDVIGMPAPELTWHEVRKAVGSPKNNGPENIEPAG</sequence>
<evidence type="ECO:0000256" key="5">
    <source>
        <dbReference type="ARBA" id="ARBA00023124"/>
    </source>
</evidence>
<dbReference type="GO" id="GO:0006508">
    <property type="term" value="P:proteolysis"/>
    <property type="evidence" value="ECO:0007669"/>
    <property type="project" value="UniProtKB-KW"/>
</dbReference>
<evidence type="ECO:0000256" key="3">
    <source>
        <dbReference type="ARBA" id="ARBA00022763"/>
    </source>
</evidence>
<dbReference type="InterPro" id="IPR003738">
    <property type="entry name" value="SRAP"/>
</dbReference>
<dbReference type="PANTHER" id="PTHR13604">
    <property type="entry name" value="DC12-RELATED"/>
    <property type="match status" value="1"/>
</dbReference>
<dbReference type="PANTHER" id="PTHR13604:SF0">
    <property type="entry name" value="ABASIC SITE PROCESSING PROTEIN HMCES"/>
    <property type="match status" value="1"/>
</dbReference>
<comment type="similarity">
    <text evidence="1 8">Belongs to the SOS response-associated peptidase family.</text>
</comment>
<dbReference type="RefSeq" id="WP_203652974.1">
    <property type="nucleotide sequence ID" value="NZ_BONR01000001.1"/>
</dbReference>
<keyword evidence="3" id="KW-0227">DNA damage</keyword>
<dbReference type="SUPFAM" id="SSF143081">
    <property type="entry name" value="BB1717-like"/>
    <property type="match status" value="1"/>
</dbReference>
<dbReference type="Gene3D" id="3.90.1680.10">
    <property type="entry name" value="SOS response associated peptidase-like"/>
    <property type="match status" value="1"/>
</dbReference>
<keyword evidence="7" id="KW-0456">Lyase</keyword>
<dbReference type="AlphaFoldDB" id="A0A919UFI4"/>
<protein>
    <recommendedName>
        <fullName evidence="8">Abasic site processing protein</fullName>
        <ecNumber evidence="8">3.4.-.-</ecNumber>
    </recommendedName>
</protein>
<dbReference type="GO" id="GO:0016829">
    <property type="term" value="F:lyase activity"/>
    <property type="evidence" value="ECO:0007669"/>
    <property type="project" value="UniProtKB-KW"/>
</dbReference>